<evidence type="ECO:0000256" key="2">
    <source>
        <dbReference type="ARBA" id="ARBA00008420"/>
    </source>
</evidence>
<organism evidence="10 11">
    <name type="scientific">Litchfieldella rifensis</name>
    <dbReference type="NCBI Taxonomy" id="762643"/>
    <lineage>
        <taxon>Bacteria</taxon>
        <taxon>Pseudomonadati</taxon>
        <taxon>Pseudomonadota</taxon>
        <taxon>Gammaproteobacteria</taxon>
        <taxon>Oceanospirillales</taxon>
        <taxon>Halomonadaceae</taxon>
        <taxon>Litchfieldella</taxon>
    </lineage>
</organism>
<evidence type="ECO:0000256" key="5">
    <source>
        <dbReference type="ARBA" id="ARBA00022741"/>
    </source>
</evidence>
<evidence type="ECO:0000313" key="10">
    <source>
        <dbReference type="EMBL" id="MFC3284852.1"/>
    </source>
</evidence>
<dbReference type="RefSeq" id="WP_386775240.1">
    <property type="nucleotide sequence ID" value="NZ_JBHRUG010000029.1"/>
</dbReference>
<keyword evidence="11" id="KW-1185">Reference proteome</keyword>
<dbReference type="Gene3D" id="3.40.50.300">
    <property type="entry name" value="P-loop containing nucleotide triphosphate hydrolases"/>
    <property type="match status" value="1"/>
</dbReference>
<dbReference type="Pfam" id="PF01202">
    <property type="entry name" value="SKI"/>
    <property type="match status" value="1"/>
</dbReference>
<dbReference type="PANTHER" id="PTHR43442">
    <property type="entry name" value="GLUCONOKINASE-RELATED"/>
    <property type="match status" value="1"/>
</dbReference>
<comment type="catalytic activity">
    <reaction evidence="8 9">
        <text>D-gluconate + ATP = 6-phospho-D-gluconate + ADP + H(+)</text>
        <dbReference type="Rhea" id="RHEA:19433"/>
        <dbReference type="ChEBI" id="CHEBI:15378"/>
        <dbReference type="ChEBI" id="CHEBI:18391"/>
        <dbReference type="ChEBI" id="CHEBI:30616"/>
        <dbReference type="ChEBI" id="CHEBI:58759"/>
        <dbReference type="ChEBI" id="CHEBI:456216"/>
        <dbReference type="EC" id="2.7.1.12"/>
    </reaction>
</comment>
<accession>A0ABV7LQQ2</accession>
<evidence type="ECO:0000256" key="4">
    <source>
        <dbReference type="ARBA" id="ARBA00022679"/>
    </source>
</evidence>
<evidence type="ECO:0000256" key="3">
    <source>
        <dbReference type="ARBA" id="ARBA00012054"/>
    </source>
</evidence>
<evidence type="ECO:0000313" key="11">
    <source>
        <dbReference type="Proteomes" id="UP001595579"/>
    </source>
</evidence>
<keyword evidence="6 9" id="KW-0418">Kinase</keyword>
<evidence type="ECO:0000256" key="7">
    <source>
        <dbReference type="ARBA" id="ARBA00022840"/>
    </source>
</evidence>
<dbReference type="InterPro" id="IPR006001">
    <property type="entry name" value="Therm_gnt_kin"/>
</dbReference>
<keyword evidence="7 9" id="KW-0067">ATP-binding</keyword>
<dbReference type="CDD" id="cd02021">
    <property type="entry name" value="GntK"/>
    <property type="match status" value="1"/>
</dbReference>
<comment type="pathway">
    <text evidence="1">Carbohydrate acid metabolism.</text>
</comment>
<evidence type="ECO:0000256" key="1">
    <source>
        <dbReference type="ARBA" id="ARBA00004761"/>
    </source>
</evidence>
<reference evidence="11" key="1">
    <citation type="journal article" date="2019" name="Int. J. Syst. Evol. Microbiol.">
        <title>The Global Catalogue of Microorganisms (GCM) 10K type strain sequencing project: providing services to taxonomists for standard genome sequencing and annotation.</title>
        <authorList>
            <consortium name="The Broad Institute Genomics Platform"/>
            <consortium name="The Broad Institute Genome Sequencing Center for Infectious Disease"/>
            <person name="Wu L."/>
            <person name="Ma J."/>
        </authorList>
    </citation>
    <scope>NUCLEOTIDE SEQUENCE [LARGE SCALE GENOMIC DNA]</scope>
    <source>
        <strain evidence="11">CECT 7698</strain>
    </source>
</reference>
<evidence type="ECO:0000256" key="9">
    <source>
        <dbReference type="RuleBase" id="RU363066"/>
    </source>
</evidence>
<comment type="similarity">
    <text evidence="2 9">Belongs to the gluconokinase GntK/GntV family.</text>
</comment>
<dbReference type="PANTHER" id="PTHR43442:SF3">
    <property type="entry name" value="GLUCONOKINASE-RELATED"/>
    <property type="match status" value="1"/>
</dbReference>
<evidence type="ECO:0000256" key="8">
    <source>
        <dbReference type="ARBA" id="ARBA00048090"/>
    </source>
</evidence>
<dbReference type="InterPro" id="IPR027417">
    <property type="entry name" value="P-loop_NTPase"/>
</dbReference>
<protein>
    <recommendedName>
        <fullName evidence="3 9">Gluconokinase</fullName>
        <ecNumber evidence="3 9">2.7.1.12</ecNumber>
    </recommendedName>
</protein>
<name>A0ABV7LQQ2_9GAMM</name>
<dbReference type="SUPFAM" id="SSF52540">
    <property type="entry name" value="P-loop containing nucleoside triphosphate hydrolases"/>
    <property type="match status" value="1"/>
</dbReference>
<proteinExistence type="inferred from homology"/>
<dbReference type="NCBIfam" id="TIGR01313">
    <property type="entry name" value="therm_gnt_kin"/>
    <property type="match status" value="1"/>
</dbReference>
<comment type="caution">
    <text evidence="10">The sequence shown here is derived from an EMBL/GenBank/DDBJ whole genome shotgun (WGS) entry which is preliminary data.</text>
</comment>
<gene>
    <name evidence="10" type="ORF">ACFOEV_14730</name>
</gene>
<dbReference type="EMBL" id="JBHRUG010000029">
    <property type="protein sequence ID" value="MFC3284852.1"/>
    <property type="molecule type" value="Genomic_DNA"/>
</dbReference>
<sequence>MNEWKEHTHYHRFPGYIPQQFVIIFPRFTMKYSGKLTMNIRPESILVMGVSGSGKSHIGRLIAERLHADFIDADDHHSATSIAKMSRGEPLNDGDREGWLQTLSGFYRDYQQHGKSLVIGCSALKHRYRDILRQGAPALRILYLHGEREVLLQRLKNRQGHFFQGDHMLDSQLHDLQPPSQDEATLLDIRLSPSEIIDQYLETLRV</sequence>
<dbReference type="Proteomes" id="UP001595579">
    <property type="component" value="Unassembled WGS sequence"/>
</dbReference>
<keyword evidence="5 9" id="KW-0547">Nucleotide-binding</keyword>
<evidence type="ECO:0000256" key="6">
    <source>
        <dbReference type="ARBA" id="ARBA00022777"/>
    </source>
</evidence>
<dbReference type="EC" id="2.7.1.12" evidence="3 9"/>
<keyword evidence="4 9" id="KW-0808">Transferase</keyword>
<dbReference type="InterPro" id="IPR031322">
    <property type="entry name" value="Shikimate/glucono_kinase"/>
</dbReference>